<comment type="caution">
    <text evidence="5">The sequence shown here is derived from an EMBL/GenBank/DDBJ whole genome shotgun (WGS) entry which is preliminary data.</text>
</comment>
<feature type="chain" id="PRO_5046756825" description="Alpha/beta hydrolase" evidence="4">
    <location>
        <begin position="28"/>
        <end position="397"/>
    </location>
</feature>
<protein>
    <recommendedName>
        <fullName evidence="7">Alpha/beta hydrolase</fullName>
    </recommendedName>
</protein>
<evidence type="ECO:0000256" key="3">
    <source>
        <dbReference type="ARBA" id="ARBA00023098"/>
    </source>
</evidence>
<dbReference type="RefSeq" id="WP_160654821.1">
    <property type="nucleotide sequence ID" value="NZ_RSEJ01000022.1"/>
</dbReference>
<dbReference type="PANTHER" id="PTHR10272">
    <property type="entry name" value="PLATELET-ACTIVATING FACTOR ACETYLHYDROLASE"/>
    <property type="match status" value="1"/>
</dbReference>
<keyword evidence="2" id="KW-0442">Lipid degradation</keyword>
<evidence type="ECO:0008006" key="7">
    <source>
        <dbReference type="Google" id="ProtNLM"/>
    </source>
</evidence>
<evidence type="ECO:0000256" key="2">
    <source>
        <dbReference type="ARBA" id="ARBA00022963"/>
    </source>
</evidence>
<dbReference type="EMBL" id="RSEJ01000022">
    <property type="protein sequence ID" value="NBI54627.1"/>
    <property type="molecule type" value="Genomic_DNA"/>
</dbReference>
<evidence type="ECO:0000256" key="4">
    <source>
        <dbReference type="SAM" id="SignalP"/>
    </source>
</evidence>
<proteinExistence type="predicted"/>
<keyword evidence="6" id="KW-1185">Reference proteome</keyword>
<keyword evidence="4" id="KW-0732">Signal</keyword>
<evidence type="ECO:0000256" key="1">
    <source>
        <dbReference type="ARBA" id="ARBA00022801"/>
    </source>
</evidence>
<feature type="signal peptide" evidence="4">
    <location>
        <begin position="1"/>
        <end position="27"/>
    </location>
</feature>
<evidence type="ECO:0000313" key="5">
    <source>
        <dbReference type="EMBL" id="NBI54627.1"/>
    </source>
</evidence>
<keyword evidence="1" id="KW-0378">Hydrolase</keyword>
<keyword evidence="3" id="KW-0443">Lipid metabolism</keyword>
<organism evidence="5 6">
    <name type="scientific">Photobacterium alginatilyticum</name>
    <dbReference type="NCBI Taxonomy" id="1775171"/>
    <lineage>
        <taxon>Bacteria</taxon>
        <taxon>Pseudomonadati</taxon>
        <taxon>Pseudomonadota</taxon>
        <taxon>Gammaproteobacteria</taxon>
        <taxon>Vibrionales</taxon>
        <taxon>Vibrionaceae</taxon>
        <taxon>Photobacterium</taxon>
    </lineage>
</organism>
<sequence length="397" mass="44858">MTKKLRHMRFLFAIITTLVFLASSANASEPHHYNFPNPDGPYRIGFHQFEVYNDENWIQVSSWYPSTAKTTEKRVGYLTPALIDTYVKDGNSKSMFSTIPPSWTFFDLPIANGKHPVLIYNHGFLTFPRFSMTQLEYLASHGYIVLAISHPGRTRLIERKSGVLVPANYTPVKFTEEEDAALMVDIVRMENAVKLDEWLKARKLVVANELFQQSMLNNFNPMYKNNLMLIDALHSIESGNIPTLLKGHMDLDAVGAFGHSFGGNVSIVMTEQSPVIKAGVNLDGNQYHWLSEKPLQASACFFYADKTDRLKPVREGELYPRINDALFADASSVCSVVFPGSNHFDFTDNTYISDSEKAPKKQSLGHAINTSIKAYFDAELKKTNSWPPAESEYYIVK</sequence>
<gene>
    <name evidence="5" type="ORF">EIZ48_19095</name>
</gene>
<dbReference type="PANTHER" id="PTHR10272:SF0">
    <property type="entry name" value="PLATELET-ACTIVATING FACTOR ACETYLHYDROLASE"/>
    <property type="match status" value="1"/>
</dbReference>
<dbReference type="InterPro" id="IPR029058">
    <property type="entry name" value="AB_hydrolase_fold"/>
</dbReference>
<evidence type="ECO:0000313" key="6">
    <source>
        <dbReference type="Proteomes" id="UP000738517"/>
    </source>
</evidence>
<reference evidence="5 6" key="1">
    <citation type="journal article" date="2017" name="Int. J. Syst. Evol. Microbiol.">
        <title>Photobacterium alginatilyticum sp. nov., a marine bacterium isolated from bottom seawater.</title>
        <authorList>
            <person name="Wang X."/>
            <person name="Wang Y."/>
            <person name="Yang X."/>
            <person name="Sun H."/>
            <person name="Li B."/>
            <person name="Zhang X.H."/>
        </authorList>
    </citation>
    <scope>NUCLEOTIDE SEQUENCE [LARGE SCALE GENOMIC DNA]</scope>
    <source>
        <strain evidence="5 6">P03D4</strain>
    </source>
</reference>
<name>A0ABW9YLA1_9GAMM</name>
<dbReference type="Pfam" id="PF03403">
    <property type="entry name" value="PAF-AH_p_II"/>
    <property type="match status" value="1"/>
</dbReference>
<dbReference type="Gene3D" id="3.40.50.1820">
    <property type="entry name" value="alpha/beta hydrolase"/>
    <property type="match status" value="1"/>
</dbReference>
<dbReference type="Proteomes" id="UP000738517">
    <property type="component" value="Unassembled WGS sequence"/>
</dbReference>
<dbReference type="SUPFAM" id="SSF53474">
    <property type="entry name" value="alpha/beta-Hydrolases"/>
    <property type="match status" value="1"/>
</dbReference>
<accession>A0ABW9YLA1</accession>